<dbReference type="RefSeq" id="WP_345338252.1">
    <property type="nucleotide sequence ID" value="NZ_BAABLI010000004.1"/>
</dbReference>
<feature type="transmembrane region" description="Helical" evidence="1">
    <location>
        <begin position="118"/>
        <end position="138"/>
    </location>
</feature>
<gene>
    <name evidence="2" type="ORF">ACFSJ3_02075</name>
</gene>
<evidence type="ECO:0000313" key="2">
    <source>
        <dbReference type="EMBL" id="MFD2094754.1"/>
    </source>
</evidence>
<name>A0ABW4XJ03_9GAMM</name>
<reference evidence="3" key="1">
    <citation type="journal article" date="2019" name="Int. J. Syst. Evol. Microbiol.">
        <title>The Global Catalogue of Microorganisms (GCM) 10K type strain sequencing project: providing services to taxonomists for standard genome sequencing and annotation.</title>
        <authorList>
            <consortium name="The Broad Institute Genomics Platform"/>
            <consortium name="The Broad Institute Genome Sequencing Center for Infectious Disease"/>
            <person name="Wu L."/>
            <person name="Ma J."/>
        </authorList>
    </citation>
    <scope>NUCLEOTIDE SEQUENCE [LARGE SCALE GENOMIC DNA]</scope>
    <source>
        <strain evidence="3">CGMCC 1.10992</strain>
    </source>
</reference>
<feature type="transmembrane region" description="Helical" evidence="1">
    <location>
        <begin position="352"/>
        <end position="372"/>
    </location>
</feature>
<protein>
    <recommendedName>
        <fullName evidence="4">Polysaccharide biosynthesis protein</fullName>
    </recommendedName>
</protein>
<keyword evidence="1" id="KW-0812">Transmembrane</keyword>
<organism evidence="2 3">
    <name type="scientific">Corallincola platygyrae</name>
    <dbReference type="NCBI Taxonomy" id="1193278"/>
    <lineage>
        <taxon>Bacteria</taxon>
        <taxon>Pseudomonadati</taxon>
        <taxon>Pseudomonadota</taxon>
        <taxon>Gammaproteobacteria</taxon>
        <taxon>Alteromonadales</taxon>
        <taxon>Psychromonadaceae</taxon>
        <taxon>Corallincola</taxon>
    </lineage>
</organism>
<feature type="transmembrane region" description="Helical" evidence="1">
    <location>
        <begin position="188"/>
        <end position="207"/>
    </location>
</feature>
<dbReference type="EMBL" id="JBHUHT010000007">
    <property type="protein sequence ID" value="MFD2094754.1"/>
    <property type="molecule type" value="Genomic_DNA"/>
</dbReference>
<feature type="transmembrane region" description="Helical" evidence="1">
    <location>
        <begin position="79"/>
        <end position="106"/>
    </location>
</feature>
<feature type="transmembrane region" description="Helical" evidence="1">
    <location>
        <begin position="257"/>
        <end position="282"/>
    </location>
</feature>
<feature type="transmembrane region" description="Helical" evidence="1">
    <location>
        <begin position="294"/>
        <end position="315"/>
    </location>
</feature>
<comment type="caution">
    <text evidence="2">The sequence shown here is derived from an EMBL/GenBank/DDBJ whole genome shotgun (WGS) entry which is preliminary data.</text>
</comment>
<proteinExistence type="predicted"/>
<accession>A0ABW4XJ03</accession>
<evidence type="ECO:0000313" key="3">
    <source>
        <dbReference type="Proteomes" id="UP001597380"/>
    </source>
</evidence>
<evidence type="ECO:0000256" key="1">
    <source>
        <dbReference type="SAM" id="Phobius"/>
    </source>
</evidence>
<keyword evidence="1" id="KW-1133">Transmembrane helix</keyword>
<evidence type="ECO:0008006" key="4">
    <source>
        <dbReference type="Google" id="ProtNLM"/>
    </source>
</evidence>
<feature type="transmembrane region" description="Helical" evidence="1">
    <location>
        <begin position="52"/>
        <end position="73"/>
    </location>
</feature>
<keyword evidence="3" id="KW-1185">Reference proteome</keyword>
<keyword evidence="1" id="KW-0472">Membrane</keyword>
<feature type="transmembrane region" description="Helical" evidence="1">
    <location>
        <begin position="327"/>
        <end position="346"/>
    </location>
</feature>
<sequence>MLTLLADFGFTMIISQYVSYESVGLKLSRGLVRGKERDIDRIKGLIDYSLKFYFYVLPCVFILAFSGGAWVLYDQGSQVLVAWLVFSFLSTCNVFLSLLFSIYQGFDQVVEASKARSIGLWVAPLVAILCLMLGLEIWSLPISLFAQIISSSFFHFSRNILFWRQILRNSAVSEHDWSKKLIPLQAKYFISWASGFAIMHLFVPVIYKTEGAILAGQVGMMLSVIKSLTNISNTWLDSKLPKLNSLAKVRDKNAFDFLFYRCAKLGYIFFFVNALILVSIVFVLTEFDLLADRLIPVGILSLFLLSELAFVKVGFMAKYLRAHMEEPFYMVSLFSAIGISLITFLVTPTFGVFTLSIAVLVFHWIFILPYGLKVFRNSILRFYPPNTN</sequence>
<dbReference type="Proteomes" id="UP001597380">
    <property type="component" value="Unassembled WGS sequence"/>
</dbReference>